<dbReference type="RefSeq" id="WP_145750427.1">
    <property type="nucleotide sequence ID" value="NZ_VITN01000007.1"/>
</dbReference>
<dbReference type="OrthoDB" id="7362367at2"/>
<name>A0A560FFD3_9PROT</name>
<evidence type="ECO:0000313" key="3">
    <source>
        <dbReference type="Proteomes" id="UP000319859"/>
    </source>
</evidence>
<evidence type="ECO:0000313" key="2">
    <source>
        <dbReference type="EMBL" id="TWB20306.1"/>
    </source>
</evidence>
<evidence type="ECO:0000256" key="1">
    <source>
        <dbReference type="SAM" id="MobiDB-lite"/>
    </source>
</evidence>
<proteinExistence type="predicted"/>
<feature type="compositionally biased region" description="Pro residues" evidence="1">
    <location>
        <begin position="87"/>
        <end position="99"/>
    </location>
</feature>
<dbReference type="AlphaFoldDB" id="A0A560FFD3"/>
<accession>A0A560FFD3</accession>
<dbReference type="EMBL" id="VITN01000007">
    <property type="protein sequence ID" value="TWB20306.1"/>
    <property type="molecule type" value="Genomic_DNA"/>
</dbReference>
<protein>
    <recommendedName>
        <fullName evidence="4">DUF2946 family protein</fullName>
    </recommendedName>
</protein>
<organism evidence="2 3">
    <name type="scientific">Nitrospirillum amazonense</name>
    <dbReference type="NCBI Taxonomy" id="28077"/>
    <lineage>
        <taxon>Bacteria</taxon>
        <taxon>Pseudomonadati</taxon>
        <taxon>Pseudomonadota</taxon>
        <taxon>Alphaproteobacteria</taxon>
        <taxon>Rhodospirillales</taxon>
        <taxon>Azospirillaceae</taxon>
        <taxon>Nitrospirillum</taxon>
    </lineage>
</organism>
<reference evidence="2 3" key="1">
    <citation type="submission" date="2019-06" db="EMBL/GenBank/DDBJ databases">
        <title>Genomic Encyclopedia of Type Strains, Phase IV (KMG-V): Genome sequencing to study the core and pangenomes of soil and plant-associated prokaryotes.</title>
        <authorList>
            <person name="Whitman W."/>
        </authorList>
    </citation>
    <scope>NUCLEOTIDE SEQUENCE [LARGE SCALE GENOMIC DNA]</scope>
    <source>
        <strain evidence="2 3">BR 11880</strain>
    </source>
</reference>
<feature type="region of interest" description="Disordered" evidence="1">
    <location>
        <begin position="82"/>
        <end position="116"/>
    </location>
</feature>
<comment type="caution">
    <text evidence="2">The sequence shown here is derived from an EMBL/GenBank/DDBJ whole genome shotgun (WGS) entry which is preliminary data.</text>
</comment>
<gene>
    <name evidence="2" type="ORF">FBZ89_10717</name>
</gene>
<dbReference type="Proteomes" id="UP000319859">
    <property type="component" value="Unassembled WGS sequence"/>
</dbReference>
<sequence length="116" mass="12061">MARLPAMRWLLALLLLFTAVFDGPSLTEMAGGAPTCGIVQEHVAVEGAPDPTDGLRHSAVHFHAGQGPCGHVHVADAVEPALVPGPSVQPRPTALPPLDQPYTTRTLAPPDRPPAA</sequence>
<evidence type="ECO:0008006" key="4">
    <source>
        <dbReference type="Google" id="ProtNLM"/>
    </source>
</evidence>